<proteinExistence type="predicted"/>
<dbReference type="Proteomes" id="UP001201812">
    <property type="component" value="Unassembled WGS sequence"/>
</dbReference>
<protein>
    <submittedName>
        <fullName evidence="2">Uncharacterized protein</fullName>
    </submittedName>
</protein>
<keyword evidence="1" id="KW-0812">Transmembrane</keyword>
<name>A0AAD4RDR3_9BILA</name>
<keyword evidence="1" id="KW-1133">Transmembrane helix</keyword>
<gene>
    <name evidence="2" type="ORF">DdX_01124</name>
</gene>
<sequence length="162" mass="17645">MLSFLAINIILAAISIIIALFSLFLLIYVLITRPYNNISMAICTDPAASLQNTDCSVAKRRQSSTSALVIFEEERPEKITNVDSTDVVKNVSTLPKAEPSINDSSFMIQKSCGTYPTKNANECCDNTAVPAIPINIAQVSQDTTIHLLRKSPEIGSSHCIKL</sequence>
<reference evidence="2" key="1">
    <citation type="submission" date="2022-01" db="EMBL/GenBank/DDBJ databases">
        <title>Genome Sequence Resource for Two Populations of Ditylenchus destructor, the Migratory Endoparasitic Phytonematode.</title>
        <authorList>
            <person name="Zhang H."/>
            <person name="Lin R."/>
            <person name="Xie B."/>
        </authorList>
    </citation>
    <scope>NUCLEOTIDE SEQUENCE</scope>
    <source>
        <strain evidence="2">BazhouSP</strain>
    </source>
</reference>
<feature type="transmembrane region" description="Helical" evidence="1">
    <location>
        <begin position="6"/>
        <end position="31"/>
    </location>
</feature>
<comment type="caution">
    <text evidence="2">The sequence shown here is derived from an EMBL/GenBank/DDBJ whole genome shotgun (WGS) entry which is preliminary data.</text>
</comment>
<evidence type="ECO:0000256" key="1">
    <source>
        <dbReference type="SAM" id="Phobius"/>
    </source>
</evidence>
<evidence type="ECO:0000313" key="2">
    <source>
        <dbReference type="EMBL" id="KAI1728915.1"/>
    </source>
</evidence>
<keyword evidence="1" id="KW-0472">Membrane</keyword>
<organism evidence="2 3">
    <name type="scientific">Ditylenchus destructor</name>
    <dbReference type="NCBI Taxonomy" id="166010"/>
    <lineage>
        <taxon>Eukaryota</taxon>
        <taxon>Metazoa</taxon>
        <taxon>Ecdysozoa</taxon>
        <taxon>Nematoda</taxon>
        <taxon>Chromadorea</taxon>
        <taxon>Rhabditida</taxon>
        <taxon>Tylenchina</taxon>
        <taxon>Tylenchomorpha</taxon>
        <taxon>Sphaerularioidea</taxon>
        <taxon>Anguinidae</taxon>
        <taxon>Anguininae</taxon>
        <taxon>Ditylenchus</taxon>
    </lineage>
</organism>
<evidence type="ECO:0000313" key="3">
    <source>
        <dbReference type="Proteomes" id="UP001201812"/>
    </source>
</evidence>
<dbReference type="EMBL" id="JAKKPZ010000001">
    <property type="protein sequence ID" value="KAI1728915.1"/>
    <property type="molecule type" value="Genomic_DNA"/>
</dbReference>
<keyword evidence="3" id="KW-1185">Reference proteome</keyword>
<dbReference type="AlphaFoldDB" id="A0AAD4RDR3"/>
<accession>A0AAD4RDR3</accession>